<dbReference type="PANTHER" id="PTHR43317:SF1">
    <property type="entry name" value="THERMOSPERMINE SYNTHASE ACAULIS5"/>
    <property type="match status" value="1"/>
</dbReference>
<dbReference type="Gene3D" id="3.40.50.150">
    <property type="entry name" value="Vaccinia Virus protein VP39"/>
    <property type="match status" value="1"/>
</dbReference>
<dbReference type="Proteomes" id="UP000308528">
    <property type="component" value="Unassembled WGS sequence"/>
</dbReference>
<dbReference type="InterPro" id="IPR029063">
    <property type="entry name" value="SAM-dependent_MTases_sf"/>
</dbReference>
<reference evidence="2 3" key="1">
    <citation type="submission" date="2019-04" db="EMBL/GenBank/DDBJ databases">
        <title>Lewinella litorea sp. nov., isolated from a marine sand.</title>
        <authorList>
            <person name="Yoon J.-H."/>
        </authorList>
    </citation>
    <scope>NUCLEOTIDE SEQUENCE [LARGE SCALE GENOMIC DNA]</scope>
    <source>
        <strain evidence="2 3">HSMS-39</strain>
    </source>
</reference>
<evidence type="ECO:0000313" key="3">
    <source>
        <dbReference type="Proteomes" id="UP000308528"/>
    </source>
</evidence>
<keyword evidence="1" id="KW-0620">Polyamine biosynthesis</keyword>
<dbReference type="NCBIfam" id="NF037959">
    <property type="entry name" value="MFS_SpdSyn"/>
    <property type="match status" value="1"/>
</dbReference>
<dbReference type="RefSeq" id="WP_136460121.1">
    <property type="nucleotide sequence ID" value="NZ_SRSF01000008.1"/>
</dbReference>
<dbReference type="PANTHER" id="PTHR43317">
    <property type="entry name" value="THERMOSPERMINE SYNTHASE ACAULIS5"/>
    <property type="match status" value="1"/>
</dbReference>
<proteinExistence type="predicted"/>
<evidence type="ECO:0000313" key="2">
    <source>
        <dbReference type="EMBL" id="THH36501.1"/>
    </source>
</evidence>
<dbReference type="EMBL" id="SRSF01000008">
    <property type="protein sequence ID" value="THH36501.1"/>
    <property type="molecule type" value="Genomic_DNA"/>
</dbReference>
<dbReference type="OrthoDB" id="650847at2"/>
<gene>
    <name evidence="2" type="ORF">E4021_14640</name>
</gene>
<evidence type="ECO:0000256" key="1">
    <source>
        <dbReference type="ARBA" id="ARBA00023115"/>
    </source>
</evidence>
<protein>
    <recommendedName>
        <fullName evidence="4">Methyltransferase domain-containing protein</fullName>
    </recommendedName>
</protein>
<accession>A0A4S4NEH0</accession>
<organism evidence="2 3">
    <name type="scientific">Neolewinella litorea</name>
    <dbReference type="NCBI Taxonomy" id="2562452"/>
    <lineage>
        <taxon>Bacteria</taxon>
        <taxon>Pseudomonadati</taxon>
        <taxon>Bacteroidota</taxon>
        <taxon>Saprospiria</taxon>
        <taxon>Saprospirales</taxon>
        <taxon>Lewinellaceae</taxon>
        <taxon>Neolewinella</taxon>
    </lineage>
</organism>
<dbReference type="AlphaFoldDB" id="A0A4S4NEH0"/>
<dbReference type="GO" id="GO:0006596">
    <property type="term" value="P:polyamine biosynthetic process"/>
    <property type="evidence" value="ECO:0007669"/>
    <property type="project" value="UniProtKB-KW"/>
</dbReference>
<name>A0A4S4NEH0_9BACT</name>
<dbReference type="SUPFAM" id="SSF53335">
    <property type="entry name" value="S-adenosyl-L-methionine-dependent methyltransferases"/>
    <property type="match status" value="1"/>
</dbReference>
<sequence length="233" mass="26399">MARPRPFSRFRYWLSYLWEQSLEVTSSDYNAYLEVCLVHGRLQLVAEDAIYSFGDYYLNFRKIFEVFDFDRLPERASVLVLGLGLGSIPELLERHLGLSYTYVAVEIDPVIIELASEYSLPELESPLEVVEADALAFLQADHRRYDLICVDVFQDATVPGHLDGAGFVGLLQESLRPGGALIYNRLASSIPDRTAARSYYEEIFAPAFSAPYLYDTGGNYLLVNDRQFLTLPA</sequence>
<comment type="caution">
    <text evidence="2">The sequence shown here is derived from an EMBL/GenBank/DDBJ whole genome shotgun (WGS) entry which is preliminary data.</text>
</comment>
<evidence type="ECO:0008006" key="4">
    <source>
        <dbReference type="Google" id="ProtNLM"/>
    </source>
</evidence>
<dbReference type="CDD" id="cd02440">
    <property type="entry name" value="AdoMet_MTases"/>
    <property type="match status" value="1"/>
</dbReference>
<keyword evidence="3" id="KW-1185">Reference proteome</keyword>